<reference evidence="5 6" key="1">
    <citation type="submission" date="2021-02" db="EMBL/GenBank/DDBJ databases">
        <title>Paracoccus methylovroum sp.nov., a new methanol and methylamine utilizing methylotrophic denitrifer.</title>
        <authorList>
            <person name="Timsy T."/>
            <person name="Behrendt U."/>
            <person name="Ulrich A."/>
            <person name="Spanner T."/>
            <person name="Foesel B.U."/>
            <person name="Horn M.A."/>
            <person name="Kolb S."/>
        </authorList>
    </citation>
    <scope>NUCLEOTIDE SEQUENCE [LARGE SCALE GENOMIC DNA]</scope>
    <source>
        <strain evidence="5 6">H4-D09</strain>
    </source>
</reference>
<evidence type="ECO:0000256" key="3">
    <source>
        <dbReference type="ARBA" id="ARBA00023163"/>
    </source>
</evidence>
<dbReference type="PANTHER" id="PTHR43537">
    <property type="entry name" value="TRANSCRIPTIONAL REGULATOR, GNTR FAMILY"/>
    <property type="match status" value="1"/>
</dbReference>
<keyword evidence="6" id="KW-1185">Reference proteome</keyword>
<dbReference type="SMART" id="SM00895">
    <property type="entry name" value="FCD"/>
    <property type="match status" value="1"/>
</dbReference>
<evidence type="ECO:0000313" key="6">
    <source>
        <dbReference type="Proteomes" id="UP000663629"/>
    </source>
</evidence>
<dbReference type="InterPro" id="IPR036388">
    <property type="entry name" value="WH-like_DNA-bd_sf"/>
</dbReference>
<dbReference type="SMART" id="SM00345">
    <property type="entry name" value="HTH_GNTR"/>
    <property type="match status" value="1"/>
</dbReference>
<dbReference type="Pfam" id="PF07729">
    <property type="entry name" value="FCD"/>
    <property type="match status" value="1"/>
</dbReference>
<dbReference type="PROSITE" id="PS50949">
    <property type="entry name" value="HTH_GNTR"/>
    <property type="match status" value="1"/>
</dbReference>
<dbReference type="Gene3D" id="1.10.10.10">
    <property type="entry name" value="Winged helix-like DNA-binding domain superfamily/Winged helix DNA-binding domain"/>
    <property type="match status" value="1"/>
</dbReference>
<dbReference type="Gene3D" id="1.20.120.530">
    <property type="entry name" value="GntR ligand-binding domain-like"/>
    <property type="match status" value="1"/>
</dbReference>
<dbReference type="InterPro" id="IPR008920">
    <property type="entry name" value="TF_FadR/GntR_C"/>
</dbReference>
<sequence length="230" mass="25687">MIDNSLSAYDLLRAEILHGDLMPGERLAVADLRARYGVGLTPLREALMRLASEGLVETEANRGARVREISARELHDLFSTRRELEAICLARAMANRTPEWEAEILRSLHLLSRAPLPEQTADRATAARWEAAHRAFHTALVAACASDWRLRLWHMLADQSERYRKLRLLAPVPDRAAPRDIAAEHEAIARAVIDGQAAHALELMDSHLARTESVVAGLLQNLPKKRKNPA</sequence>
<dbReference type="SUPFAM" id="SSF46785">
    <property type="entry name" value="Winged helix' DNA-binding domain"/>
    <property type="match status" value="1"/>
</dbReference>
<evidence type="ECO:0000256" key="2">
    <source>
        <dbReference type="ARBA" id="ARBA00023125"/>
    </source>
</evidence>
<feature type="domain" description="HTH gntR-type" evidence="4">
    <location>
        <begin position="2"/>
        <end position="69"/>
    </location>
</feature>
<dbReference type="InterPro" id="IPR000524">
    <property type="entry name" value="Tscrpt_reg_HTH_GntR"/>
</dbReference>
<dbReference type="InterPro" id="IPR011711">
    <property type="entry name" value="GntR_C"/>
</dbReference>
<dbReference type="Proteomes" id="UP000663629">
    <property type="component" value="Chromosome 2"/>
</dbReference>
<keyword evidence="2" id="KW-0238">DNA-binding</keyword>
<keyword evidence="3" id="KW-0804">Transcription</keyword>
<dbReference type="SUPFAM" id="SSF48008">
    <property type="entry name" value="GntR ligand-binding domain-like"/>
    <property type="match status" value="1"/>
</dbReference>
<gene>
    <name evidence="5" type="ORF">JWJ88_19645</name>
</gene>
<dbReference type="InterPro" id="IPR036390">
    <property type="entry name" value="WH_DNA-bd_sf"/>
</dbReference>
<name>A0ABX7JLK9_9RHOB</name>
<proteinExistence type="predicted"/>
<dbReference type="CDD" id="cd07377">
    <property type="entry name" value="WHTH_GntR"/>
    <property type="match status" value="1"/>
</dbReference>
<dbReference type="RefSeq" id="WP_205296105.1">
    <property type="nucleotide sequence ID" value="NZ_CP070371.1"/>
</dbReference>
<dbReference type="Pfam" id="PF00392">
    <property type="entry name" value="GntR"/>
    <property type="match status" value="1"/>
</dbReference>
<organism evidence="5 6">
    <name type="scientific">Paracoccus methylovorus</name>
    <dbReference type="NCBI Taxonomy" id="2812658"/>
    <lineage>
        <taxon>Bacteria</taxon>
        <taxon>Pseudomonadati</taxon>
        <taxon>Pseudomonadota</taxon>
        <taxon>Alphaproteobacteria</taxon>
        <taxon>Rhodobacterales</taxon>
        <taxon>Paracoccaceae</taxon>
        <taxon>Paracoccus</taxon>
    </lineage>
</organism>
<evidence type="ECO:0000259" key="4">
    <source>
        <dbReference type="PROSITE" id="PS50949"/>
    </source>
</evidence>
<evidence type="ECO:0000256" key="1">
    <source>
        <dbReference type="ARBA" id="ARBA00023015"/>
    </source>
</evidence>
<keyword evidence="1" id="KW-0805">Transcription regulation</keyword>
<dbReference type="EMBL" id="CP070371">
    <property type="protein sequence ID" value="QRZ15146.1"/>
    <property type="molecule type" value="Genomic_DNA"/>
</dbReference>
<accession>A0ABX7JLK9</accession>
<evidence type="ECO:0000313" key="5">
    <source>
        <dbReference type="EMBL" id="QRZ15146.1"/>
    </source>
</evidence>
<dbReference type="PANTHER" id="PTHR43537:SF20">
    <property type="entry name" value="HTH-TYPE TRANSCRIPTIONAL REPRESSOR GLAR"/>
    <property type="match status" value="1"/>
</dbReference>
<protein>
    <submittedName>
        <fullName evidence="5">GntR family transcriptional regulator</fullName>
    </submittedName>
</protein>